<protein>
    <submittedName>
        <fullName evidence="8">Protein HP-25 homolog 2-like</fullName>
    </submittedName>
</protein>
<dbReference type="GO" id="GO:0005576">
    <property type="term" value="C:extracellular region"/>
    <property type="evidence" value="ECO:0007669"/>
    <property type="project" value="UniProtKB-SubCell"/>
</dbReference>
<dbReference type="Proteomes" id="UP000694850">
    <property type="component" value="Unplaced"/>
</dbReference>
<dbReference type="RefSeq" id="XP_007952410.1">
    <property type="nucleotide sequence ID" value="XM_007954219.1"/>
</dbReference>
<accession>A0A8B7AWS4</accession>
<keyword evidence="3 5" id="KW-0732">Signal</keyword>
<evidence type="ECO:0000259" key="6">
    <source>
        <dbReference type="PROSITE" id="PS50871"/>
    </source>
</evidence>
<feature type="signal peptide" evidence="5">
    <location>
        <begin position="1"/>
        <end position="27"/>
    </location>
</feature>
<evidence type="ECO:0000313" key="8">
    <source>
        <dbReference type="RefSeq" id="XP_007952410.1"/>
    </source>
</evidence>
<dbReference type="InterPro" id="IPR050392">
    <property type="entry name" value="Collagen/C1q_domain"/>
</dbReference>
<feature type="region of interest" description="Disordered" evidence="4">
    <location>
        <begin position="36"/>
        <end position="61"/>
    </location>
</feature>
<dbReference type="InterPro" id="IPR008160">
    <property type="entry name" value="Collagen"/>
</dbReference>
<dbReference type="PANTHER" id="PTHR15427:SF34">
    <property type="entry name" value="PROTEIN HP-25 HOMOLOG 2"/>
    <property type="match status" value="1"/>
</dbReference>
<dbReference type="OrthoDB" id="8044756at2759"/>
<name>A0A8B7AWS4_ORYAF</name>
<dbReference type="AlphaFoldDB" id="A0A8B7AWS4"/>
<comment type="subcellular location">
    <subcellularLocation>
        <location evidence="1">Secreted</location>
    </subcellularLocation>
</comment>
<dbReference type="PROSITE" id="PS50871">
    <property type="entry name" value="C1Q"/>
    <property type="match status" value="1"/>
</dbReference>
<gene>
    <name evidence="8" type="primary">LOC103208509</name>
</gene>
<evidence type="ECO:0000313" key="7">
    <source>
        <dbReference type="Proteomes" id="UP000694850"/>
    </source>
</evidence>
<sequence>MPVIMNTFDDVWILVLSVVSAMANVSSLEVSTSCDSQGFPGLQGPPGPPGPRGHTGIPGFPGLPGLQGSPGAIEDCPHPPKSAFAVKLNDPFPGTSQPIVFKDILHNHQNHFNVTTGVFTCINPGVYNFGFDIELFQHAVKLGLMKNGIQVLEKEARAKNSYRHVSESAILQLMIGDKIWLESKLDTAETEKGVIQSMFFGYLLYGNHTD</sequence>
<dbReference type="PANTHER" id="PTHR15427">
    <property type="entry name" value="EMILIN ELASTIN MICROFIBRIL INTERFACE-LOCATED PROTEIN ELASTIN MICROFIBRIL INTERFACER"/>
    <property type="match status" value="1"/>
</dbReference>
<dbReference type="Pfam" id="PF01391">
    <property type="entry name" value="Collagen"/>
    <property type="match status" value="1"/>
</dbReference>
<dbReference type="Gene3D" id="2.60.120.40">
    <property type="match status" value="1"/>
</dbReference>
<evidence type="ECO:0000256" key="1">
    <source>
        <dbReference type="ARBA" id="ARBA00004613"/>
    </source>
</evidence>
<evidence type="ECO:0000256" key="4">
    <source>
        <dbReference type="SAM" id="MobiDB-lite"/>
    </source>
</evidence>
<dbReference type="InterPro" id="IPR008983">
    <property type="entry name" value="Tumour_necrosis_fac-like_dom"/>
</dbReference>
<evidence type="ECO:0000256" key="5">
    <source>
        <dbReference type="SAM" id="SignalP"/>
    </source>
</evidence>
<feature type="chain" id="PRO_5034647925" evidence="5">
    <location>
        <begin position="28"/>
        <end position="210"/>
    </location>
</feature>
<organism evidence="7 8">
    <name type="scientific">Orycteropus afer afer</name>
    <dbReference type="NCBI Taxonomy" id="1230840"/>
    <lineage>
        <taxon>Eukaryota</taxon>
        <taxon>Metazoa</taxon>
        <taxon>Chordata</taxon>
        <taxon>Craniata</taxon>
        <taxon>Vertebrata</taxon>
        <taxon>Euteleostomi</taxon>
        <taxon>Mammalia</taxon>
        <taxon>Eutheria</taxon>
        <taxon>Afrotheria</taxon>
        <taxon>Tubulidentata</taxon>
        <taxon>Orycteropodidae</taxon>
        <taxon>Orycteropus</taxon>
    </lineage>
</organism>
<keyword evidence="2" id="KW-0964">Secreted</keyword>
<dbReference type="Pfam" id="PF00386">
    <property type="entry name" value="C1q"/>
    <property type="match status" value="1"/>
</dbReference>
<evidence type="ECO:0000256" key="3">
    <source>
        <dbReference type="ARBA" id="ARBA00022729"/>
    </source>
</evidence>
<proteinExistence type="predicted"/>
<dbReference type="SUPFAM" id="SSF49842">
    <property type="entry name" value="TNF-like"/>
    <property type="match status" value="1"/>
</dbReference>
<reference evidence="8" key="1">
    <citation type="submission" date="2025-08" db="UniProtKB">
        <authorList>
            <consortium name="RefSeq"/>
        </authorList>
    </citation>
    <scope>IDENTIFICATION</scope>
</reference>
<feature type="domain" description="C1q" evidence="6">
    <location>
        <begin position="77"/>
        <end position="210"/>
    </location>
</feature>
<dbReference type="GeneID" id="103208509"/>
<dbReference type="SMART" id="SM00110">
    <property type="entry name" value="C1Q"/>
    <property type="match status" value="1"/>
</dbReference>
<keyword evidence="7" id="KW-1185">Reference proteome</keyword>
<dbReference type="InterPro" id="IPR001073">
    <property type="entry name" value="C1q_dom"/>
</dbReference>
<dbReference type="PRINTS" id="PR00007">
    <property type="entry name" value="COMPLEMNTC1Q"/>
</dbReference>
<evidence type="ECO:0000256" key="2">
    <source>
        <dbReference type="ARBA" id="ARBA00022525"/>
    </source>
</evidence>